<gene>
    <name evidence="3" type="primary">GCN4</name>
    <name evidence="3" type="ORF">N0V93_002807</name>
</gene>
<feature type="region of interest" description="Disordered" evidence="1">
    <location>
        <begin position="53"/>
        <end position="83"/>
    </location>
</feature>
<dbReference type="PROSITE" id="PS00036">
    <property type="entry name" value="BZIP_BASIC"/>
    <property type="match status" value="1"/>
</dbReference>
<feature type="compositionally biased region" description="Polar residues" evidence="1">
    <location>
        <begin position="232"/>
        <end position="246"/>
    </location>
</feature>
<accession>A0A9W8YX55</accession>
<dbReference type="SUPFAM" id="SSF57959">
    <property type="entry name" value="Leucine zipper domain"/>
    <property type="match status" value="1"/>
</dbReference>
<evidence type="ECO:0000259" key="2">
    <source>
        <dbReference type="PROSITE" id="PS50217"/>
    </source>
</evidence>
<comment type="caution">
    <text evidence="3">The sequence shown here is derived from an EMBL/GenBank/DDBJ whole genome shotgun (WGS) entry which is preliminary data.</text>
</comment>
<reference evidence="3" key="1">
    <citation type="submission" date="2022-10" db="EMBL/GenBank/DDBJ databases">
        <title>Tapping the CABI collections for fungal endophytes: first genome assemblies for Collariella, Neodidymelliopsis, Ascochyta clinopodiicola, Didymella pomorum, Didymosphaeria variabile, Neocosmospora piperis and Neocucurbitaria cava.</title>
        <authorList>
            <person name="Hill R."/>
        </authorList>
    </citation>
    <scope>NUCLEOTIDE SEQUENCE</scope>
    <source>
        <strain evidence="3">IMI 355082</strain>
    </source>
</reference>
<evidence type="ECO:0000256" key="1">
    <source>
        <dbReference type="SAM" id="MobiDB-lite"/>
    </source>
</evidence>
<dbReference type="Gene3D" id="3.30.160.60">
    <property type="entry name" value="Classic Zinc Finger"/>
    <property type="match status" value="1"/>
</dbReference>
<dbReference type="OrthoDB" id="5419235at2759"/>
<dbReference type="InterPro" id="IPR004827">
    <property type="entry name" value="bZIP"/>
</dbReference>
<feature type="domain" description="BZIP" evidence="2">
    <location>
        <begin position="271"/>
        <end position="321"/>
    </location>
</feature>
<dbReference type="Proteomes" id="UP001140453">
    <property type="component" value="Unassembled WGS sequence"/>
</dbReference>
<dbReference type="PROSITE" id="PS50217">
    <property type="entry name" value="BZIP"/>
    <property type="match status" value="1"/>
</dbReference>
<evidence type="ECO:0000313" key="4">
    <source>
        <dbReference type="Proteomes" id="UP001140453"/>
    </source>
</evidence>
<feature type="compositionally biased region" description="Low complexity" evidence="1">
    <location>
        <begin position="53"/>
        <end position="67"/>
    </location>
</feature>
<feature type="region of interest" description="Disordered" evidence="1">
    <location>
        <begin position="216"/>
        <end position="294"/>
    </location>
</feature>
<feature type="compositionally biased region" description="Basic and acidic residues" evidence="1">
    <location>
        <begin position="266"/>
        <end position="276"/>
    </location>
</feature>
<dbReference type="GO" id="GO:0003700">
    <property type="term" value="F:DNA-binding transcription factor activity"/>
    <property type="evidence" value="ECO:0007669"/>
    <property type="project" value="InterPro"/>
</dbReference>
<dbReference type="CDD" id="cd12193">
    <property type="entry name" value="bZIP_GCN4"/>
    <property type="match status" value="1"/>
</dbReference>
<dbReference type="InterPro" id="IPR046347">
    <property type="entry name" value="bZIP_sf"/>
</dbReference>
<dbReference type="EMBL" id="JAPEVB010000002">
    <property type="protein sequence ID" value="KAJ4393594.1"/>
    <property type="molecule type" value="Genomic_DNA"/>
</dbReference>
<dbReference type="Pfam" id="PF07716">
    <property type="entry name" value="bZIP_2"/>
    <property type="match status" value="1"/>
</dbReference>
<dbReference type="AlphaFoldDB" id="A0A9W8YX55"/>
<feature type="compositionally biased region" description="Polar residues" evidence="1">
    <location>
        <begin position="68"/>
        <end position="78"/>
    </location>
</feature>
<protein>
    <submittedName>
        <fullName evidence="3">General control protein</fullName>
    </submittedName>
</protein>
<sequence>MASLQCSQPAGTIRATFSSTSTTPVVRSGLLQLHFERHQRQQQLHNAANAASNVYSNSAPPSAAAVNRVQQPSKSNQRPPVPLFNLPNGKMELGNSPRLMPLHEALYSHSRPDIDLPHVPFGGGALSEFSSPADPVFDNFHVSPEQLFMDVNMSAPNSEALTCLTTPSSGFDASPAYSDWNTSPLFAANDDASQWPSLFPETTTVAAPIAEVEQSPVIQSEEVQPVKKPASSRKSSSTGNSPSARPSSLAGVNASRRRSKPLPPIHVDDAADEKSMKRARNTLAARKSRARRQTHIEELEQAVKELEARLEKTEQERDHYKALYESR</sequence>
<evidence type="ECO:0000313" key="3">
    <source>
        <dbReference type="EMBL" id="KAJ4393594.1"/>
    </source>
</evidence>
<proteinExistence type="predicted"/>
<name>A0A9W8YX55_9PEZI</name>
<keyword evidence="4" id="KW-1185">Reference proteome</keyword>
<organism evidence="3 4">
    <name type="scientific">Gnomoniopsis smithogilvyi</name>
    <dbReference type="NCBI Taxonomy" id="1191159"/>
    <lineage>
        <taxon>Eukaryota</taxon>
        <taxon>Fungi</taxon>
        <taxon>Dikarya</taxon>
        <taxon>Ascomycota</taxon>
        <taxon>Pezizomycotina</taxon>
        <taxon>Sordariomycetes</taxon>
        <taxon>Sordariomycetidae</taxon>
        <taxon>Diaporthales</taxon>
        <taxon>Gnomoniaceae</taxon>
        <taxon>Gnomoniopsis</taxon>
    </lineage>
</organism>
<dbReference type="SMART" id="SM00338">
    <property type="entry name" value="BRLZ"/>
    <property type="match status" value="1"/>
</dbReference>